<dbReference type="EMBL" id="AWVF01000419">
    <property type="protein sequence ID" value="ERJ88039.1"/>
    <property type="molecule type" value="Genomic_DNA"/>
</dbReference>
<dbReference type="Proteomes" id="UP000016662">
    <property type="component" value="Unassembled WGS sequence"/>
</dbReference>
<feature type="compositionally biased region" description="Polar residues" evidence="1">
    <location>
        <begin position="20"/>
        <end position="31"/>
    </location>
</feature>
<dbReference type="HOGENOM" id="CLU_2693840_0_0_9"/>
<protein>
    <submittedName>
        <fullName evidence="2">Uncharacterized protein</fullName>
    </submittedName>
</protein>
<evidence type="ECO:0000313" key="3">
    <source>
        <dbReference type="Proteomes" id="UP000016662"/>
    </source>
</evidence>
<accession>U2LF20</accession>
<dbReference type="eggNOG" id="COG4653">
    <property type="taxonomic scope" value="Bacteria"/>
</dbReference>
<feature type="non-terminal residue" evidence="2">
    <location>
        <position position="74"/>
    </location>
</feature>
<dbReference type="AlphaFoldDB" id="U2LF20"/>
<feature type="region of interest" description="Disordered" evidence="1">
    <location>
        <begin position="15"/>
        <end position="40"/>
    </location>
</feature>
<sequence length="74" mass="8530">YGKEIQRLERQAQIEAEMNKPTSTPIQNKPNASIHGDTKTGIASDEYRTAFWNSIRNRNFYDVRNDLQVGTDTE</sequence>
<name>U2LF20_9FIRM</name>
<evidence type="ECO:0000313" key="2">
    <source>
        <dbReference type="EMBL" id="ERJ88039.1"/>
    </source>
</evidence>
<gene>
    <name evidence="2" type="ORF">RUMCAL_03199</name>
</gene>
<keyword evidence="3" id="KW-1185">Reference proteome</keyword>
<proteinExistence type="predicted"/>
<evidence type="ECO:0000256" key="1">
    <source>
        <dbReference type="SAM" id="MobiDB-lite"/>
    </source>
</evidence>
<organism evidence="2 3">
    <name type="scientific">Ruminococcus callidus ATCC 27760</name>
    <dbReference type="NCBI Taxonomy" id="411473"/>
    <lineage>
        <taxon>Bacteria</taxon>
        <taxon>Bacillati</taxon>
        <taxon>Bacillota</taxon>
        <taxon>Clostridia</taxon>
        <taxon>Eubacteriales</taxon>
        <taxon>Oscillospiraceae</taxon>
        <taxon>Ruminococcus</taxon>
    </lineage>
</organism>
<comment type="caution">
    <text evidence="2">The sequence shown here is derived from an EMBL/GenBank/DDBJ whole genome shotgun (WGS) entry which is preliminary data.</text>
</comment>
<dbReference type="STRING" id="411473.RUMCAL_03199"/>
<reference evidence="2 3" key="1">
    <citation type="submission" date="2013-07" db="EMBL/GenBank/DDBJ databases">
        <authorList>
            <person name="Weinstock G."/>
            <person name="Sodergren E."/>
            <person name="Wylie T."/>
            <person name="Fulton L."/>
            <person name="Fulton R."/>
            <person name="Fronick C."/>
            <person name="O'Laughlin M."/>
            <person name="Godfrey J."/>
            <person name="Miner T."/>
            <person name="Herter B."/>
            <person name="Appelbaum E."/>
            <person name="Cordes M."/>
            <person name="Lek S."/>
            <person name="Wollam A."/>
            <person name="Pepin K.H."/>
            <person name="Palsikar V.B."/>
            <person name="Mitreva M."/>
            <person name="Wilson R.K."/>
        </authorList>
    </citation>
    <scope>NUCLEOTIDE SEQUENCE [LARGE SCALE GENOMIC DNA]</scope>
    <source>
        <strain evidence="2 3">ATCC 27760</strain>
    </source>
</reference>
<feature type="non-terminal residue" evidence="2">
    <location>
        <position position="1"/>
    </location>
</feature>